<dbReference type="PANTHER" id="PTHR42743:SF2">
    <property type="entry name" value="AMINODEOXYCHORISMATE LYASE"/>
    <property type="match status" value="1"/>
</dbReference>
<keyword evidence="12" id="KW-1185">Reference proteome</keyword>
<comment type="caution">
    <text evidence="11">The sequence shown here is derived from an EMBL/GenBank/DDBJ whole genome shotgun (WGS) entry which is preliminary data.</text>
</comment>
<protein>
    <recommendedName>
        <fullName evidence="8 10">Aminodeoxychorismate lyase</fullName>
        <ecNumber evidence="8 10">4.1.3.38</ecNumber>
    </recommendedName>
</protein>
<sequence length="299" mass="33925">MPDDFEIYYVTASTSVDVRDRAMNYGDGCFTSILFNGDNFCLLKEHIDRLFDDATCLSFNLDKNELQKGLLSPLKNIKSQYNGQHKAIKVLVSRGVGGRGYQTPDQVTVNIYITVHDCLPPQYPKEMSLDYEYHLGVCDFSLASQSLFAGVKHLNRLEQVLAKHRLKRYSYLDDFIMLDSNNRLVEATSANIFVKLAGYWCTPRIESAGVDGVMRRHVMKTMLEQGIEIKTRDIYIDDLQQAQSVFLTNAISLVIPVSHLHLKNKANESITLNDTDQSTVKELMSLFASNTLYSELVLE</sequence>
<dbReference type="Gene3D" id="3.20.10.10">
    <property type="entry name" value="D-amino Acid Aminotransferase, subunit A, domain 2"/>
    <property type="match status" value="1"/>
</dbReference>
<dbReference type="Pfam" id="PF01063">
    <property type="entry name" value="Aminotran_4"/>
    <property type="match status" value="1"/>
</dbReference>
<comment type="pathway">
    <text evidence="7">Cofactor biosynthesis; tetrahydrofolate biosynthesis; 4-aminobenzoate from chorismate: step 2/2.</text>
</comment>
<dbReference type="RefSeq" id="WP_311367806.1">
    <property type="nucleotide sequence ID" value="NZ_JAVRHX010000001.1"/>
</dbReference>
<comment type="cofactor">
    <cofactor evidence="1">
        <name>pyridoxal 5'-phosphate</name>
        <dbReference type="ChEBI" id="CHEBI:597326"/>
    </cofactor>
</comment>
<dbReference type="InterPro" id="IPR050571">
    <property type="entry name" value="Class-IV_PLP-Dep_Aminotrnsfr"/>
</dbReference>
<evidence type="ECO:0000256" key="9">
    <source>
        <dbReference type="ARBA" id="ARBA00049529"/>
    </source>
</evidence>
<keyword evidence="5" id="KW-0289">Folate biosynthesis</keyword>
<evidence type="ECO:0000256" key="8">
    <source>
        <dbReference type="ARBA" id="ARBA00035676"/>
    </source>
</evidence>
<organism evidence="11 12">
    <name type="scientific">Glaciecola petra</name>
    <dbReference type="NCBI Taxonomy" id="3075602"/>
    <lineage>
        <taxon>Bacteria</taxon>
        <taxon>Pseudomonadati</taxon>
        <taxon>Pseudomonadota</taxon>
        <taxon>Gammaproteobacteria</taxon>
        <taxon>Alteromonadales</taxon>
        <taxon>Alteromonadaceae</taxon>
        <taxon>Glaciecola</taxon>
    </lineage>
</organism>
<reference evidence="11 12" key="1">
    <citation type="submission" date="2023-09" db="EMBL/GenBank/DDBJ databases">
        <authorList>
            <person name="Rey-Velasco X."/>
        </authorList>
    </citation>
    <scope>NUCLEOTIDE SEQUENCE [LARGE SCALE GENOMIC DNA]</scope>
    <source>
        <strain evidence="11 12">P117</strain>
    </source>
</reference>
<dbReference type="Gene3D" id="3.30.470.10">
    <property type="match status" value="1"/>
</dbReference>
<comment type="catalytic activity">
    <reaction evidence="9">
        <text>4-amino-4-deoxychorismate = 4-aminobenzoate + pyruvate + H(+)</text>
        <dbReference type="Rhea" id="RHEA:16201"/>
        <dbReference type="ChEBI" id="CHEBI:15361"/>
        <dbReference type="ChEBI" id="CHEBI:15378"/>
        <dbReference type="ChEBI" id="CHEBI:17836"/>
        <dbReference type="ChEBI" id="CHEBI:58406"/>
        <dbReference type="EC" id="4.1.3.38"/>
    </reaction>
</comment>
<evidence type="ECO:0000256" key="10">
    <source>
        <dbReference type="NCBIfam" id="TIGR03461"/>
    </source>
</evidence>
<dbReference type="InterPro" id="IPR043132">
    <property type="entry name" value="BCAT-like_C"/>
</dbReference>
<dbReference type="InterPro" id="IPR017824">
    <property type="entry name" value="Aminodeoxychorismate_lyase_IV"/>
</dbReference>
<dbReference type="PANTHER" id="PTHR42743">
    <property type="entry name" value="AMINO-ACID AMINOTRANSFERASE"/>
    <property type="match status" value="1"/>
</dbReference>
<evidence type="ECO:0000313" key="12">
    <source>
        <dbReference type="Proteomes" id="UP001253545"/>
    </source>
</evidence>
<comment type="subunit">
    <text evidence="3">Homodimer.</text>
</comment>
<evidence type="ECO:0000256" key="2">
    <source>
        <dbReference type="ARBA" id="ARBA00009320"/>
    </source>
</evidence>
<dbReference type="InterPro" id="IPR036038">
    <property type="entry name" value="Aminotransferase-like"/>
</dbReference>
<dbReference type="SUPFAM" id="SSF56752">
    <property type="entry name" value="D-aminoacid aminotransferase-like PLP-dependent enzymes"/>
    <property type="match status" value="1"/>
</dbReference>
<dbReference type="InterPro" id="IPR001544">
    <property type="entry name" value="Aminotrans_IV"/>
</dbReference>
<dbReference type="EMBL" id="JAVRHX010000001">
    <property type="protein sequence ID" value="MDT0594329.1"/>
    <property type="molecule type" value="Genomic_DNA"/>
</dbReference>
<comment type="similarity">
    <text evidence="2">Belongs to the class-IV pyridoxal-phosphate-dependent aminotransferase family.</text>
</comment>
<dbReference type="NCBIfam" id="TIGR03461">
    <property type="entry name" value="pabC_Proteo"/>
    <property type="match status" value="1"/>
</dbReference>
<evidence type="ECO:0000256" key="6">
    <source>
        <dbReference type="ARBA" id="ARBA00023239"/>
    </source>
</evidence>
<evidence type="ECO:0000256" key="5">
    <source>
        <dbReference type="ARBA" id="ARBA00022909"/>
    </source>
</evidence>
<dbReference type="EC" id="4.1.3.38" evidence="8 10"/>
<proteinExistence type="inferred from homology"/>
<evidence type="ECO:0000313" key="11">
    <source>
        <dbReference type="EMBL" id="MDT0594329.1"/>
    </source>
</evidence>
<dbReference type="InterPro" id="IPR043131">
    <property type="entry name" value="BCAT-like_N"/>
</dbReference>
<accession>A0ABU2ZNX4</accession>
<evidence type="ECO:0000256" key="4">
    <source>
        <dbReference type="ARBA" id="ARBA00022898"/>
    </source>
</evidence>
<keyword evidence="6 11" id="KW-0456">Lyase</keyword>
<name>A0ABU2ZNX4_9ALTE</name>
<evidence type="ECO:0000256" key="3">
    <source>
        <dbReference type="ARBA" id="ARBA00011738"/>
    </source>
</evidence>
<dbReference type="Proteomes" id="UP001253545">
    <property type="component" value="Unassembled WGS sequence"/>
</dbReference>
<keyword evidence="4" id="KW-0663">Pyridoxal phosphate</keyword>
<dbReference type="GO" id="GO:0008696">
    <property type="term" value="F:4-amino-4-deoxychorismate lyase activity"/>
    <property type="evidence" value="ECO:0007669"/>
    <property type="project" value="UniProtKB-EC"/>
</dbReference>
<evidence type="ECO:0000256" key="7">
    <source>
        <dbReference type="ARBA" id="ARBA00035633"/>
    </source>
</evidence>
<gene>
    <name evidence="11" type="primary">pabC</name>
    <name evidence="11" type="ORF">RM552_05700</name>
</gene>
<evidence type="ECO:0000256" key="1">
    <source>
        <dbReference type="ARBA" id="ARBA00001933"/>
    </source>
</evidence>